<organism evidence="2 3">
    <name type="scientific">Porphyridium purpureum</name>
    <name type="common">Red alga</name>
    <name type="synonym">Porphyridium cruentum</name>
    <dbReference type="NCBI Taxonomy" id="35688"/>
    <lineage>
        <taxon>Eukaryota</taxon>
        <taxon>Rhodophyta</taxon>
        <taxon>Bangiophyceae</taxon>
        <taxon>Porphyridiales</taxon>
        <taxon>Porphyridiaceae</taxon>
        <taxon>Porphyridium</taxon>
    </lineage>
</organism>
<comment type="caution">
    <text evidence="2">The sequence shown here is derived from an EMBL/GenBank/DDBJ whole genome shotgun (WGS) entry which is preliminary data.</text>
</comment>
<evidence type="ECO:0000313" key="3">
    <source>
        <dbReference type="Proteomes" id="UP000324585"/>
    </source>
</evidence>
<sequence length="229" mass="24743">MAFVNTASAAQLQRESRCVSCESWRLRPGQARCSTDAGLRKSLKVSCWSATANTKSGGVTERKEAVRHGIGNDVSESVSRTTVHTPGRRLQVEFPWASAWTSVHAWTLMSSSAMAEVTTEAAGSMPQTFEPRGITVVDTFVFMAGTVPFAVATWQFWTRIAKGKPFGTGRDSVIIDTGRQDWDTDNPDRPKTGARRVLSAGALRVAYILMAAAGLSYLLVALSGLQVSL</sequence>
<gene>
    <name evidence="2" type="ORF">FVE85_0505</name>
</gene>
<proteinExistence type="predicted"/>
<name>A0A5J4YZM4_PORPP</name>
<dbReference type="Proteomes" id="UP000324585">
    <property type="component" value="Unassembled WGS sequence"/>
</dbReference>
<keyword evidence="3" id="KW-1185">Reference proteome</keyword>
<evidence type="ECO:0000256" key="1">
    <source>
        <dbReference type="SAM" id="Phobius"/>
    </source>
</evidence>
<reference evidence="3" key="1">
    <citation type="journal article" date="2019" name="Nat. Commun.">
        <title>Expansion of phycobilisome linker gene families in mesophilic red algae.</title>
        <authorList>
            <person name="Lee J."/>
            <person name="Kim D."/>
            <person name="Bhattacharya D."/>
            <person name="Yoon H.S."/>
        </authorList>
    </citation>
    <scope>NUCLEOTIDE SEQUENCE [LARGE SCALE GENOMIC DNA]</scope>
    <source>
        <strain evidence="3">CCMP 1328</strain>
    </source>
</reference>
<protein>
    <submittedName>
        <fullName evidence="2">Uncharacterized protein</fullName>
    </submittedName>
</protein>
<feature type="transmembrane region" description="Helical" evidence="1">
    <location>
        <begin position="205"/>
        <end position="225"/>
    </location>
</feature>
<keyword evidence="1" id="KW-1133">Transmembrane helix</keyword>
<dbReference type="AlphaFoldDB" id="A0A5J4YZM4"/>
<keyword evidence="1" id="KW-0472">Membrane</keyword>
<evidence type="ECO:0000313" key="2">
    <source>
        <dbReference type="EMBL" id="KAA8496776.1"/>
    </source>
</evidence>
<dbReference type="EMBL" id="VRMN01000002">
    <property type="protein sequence ID" value="KAA8496776.1"/>
    <property type="molecule type" value="Genomic_DNA"/>
</dbReference>
<dbReference type="OrthoDB" id="410714at2759"/>
<accession>A0A5J4YZM4</accession>
<keyword evidence="1" id="KW-0812">Transmembrane</keyword>